<organism evidence="2 3">
    <name type="scientific">Enterococcus canis</name>
    <dbReference type="NCBI Taxonomy" id="214095"/>
    <lineage>
        <taxon>Bacteria</taxon>
        <taxon>Bacillati</taxon>
        <taxon>Bacillota</taxon>
        <taxon>Bacilli</taxon>
        <taxon>Lactobacillales</taxon>
        <taxon>Enterococcaceae</taxon>
        <taxon>Enterococcus</taxon>
    </lineage>
</organism>
<dbReference type="Proteomes" id="UP000181884">
    <property type="component" value="Unassembled WGS sequence"/>
</dbReference>
<evidence type="ECO:0000313" key="3">
    <source>
        <dbReference type="Proteomes" id="UP000181884"/>
    </source>
</evidence>
<dbReference type="AlphaFoldDB" id="A0A1L8REU8"/>
<protein>
    <submittedName>
        <fullName evidence="2">Uncharacterized protein</fullName>
    </submittedName>
</protein>
<accession>A0A1L8REU8</accession>
<dbReference type="EMBL" id="JXKH01000004">
    <property type="protein sequence ID" value="OJG18310.1"/>
    <property type="molecule type" value="Genomic_DNA"/>
</dbReference>
<gene>
    <name evidence="2" type="ORF">RU97_GL001707</name>
</gene>
<keyword evidence="1" id="KW-0175">Coiled coil</keyword>
<evidence type="ECO:0000256" key="1">
    <source>
        <dbReference type="SAM" id="Coils"/>
    </source>
</evidence>
<keyword evidence="3" id="KW-1185">Reference proteome</keyword>
<name>A0A1L8REU8_9ENTE</name>
<feature type="coiled-coil region" evidence="1">
    <location>
        <begin position="5"/>
        <end position="50"/>
    </location>
</feature>
<proteinExistence type="predicted"/>
<dbReference type="STRING" id="214095.RU97_GL001707"/>
<sequence length="130" mass="15029">MQKDLYNLKSELEATQEEYKQAIKELRLTQDILAEQLDKLQQQLLMERDERTERLDQSSQQLHQIVNKQQLQAKVIDTLAAISNEAPVSTLPDKPSQQLDLAHLPQQLDTIMEIMDHVQEIEQALAKLNS</sequence>
<reference evidence="2 3" key="1">
    <citation type="submission" date="2014-12" db="EMBL/GenBank/DDBJ databases">
        <title>Draft genome sequences of 29 type strains of Enterococci.</title>
        <authorList>
            <person name="Zhong Z."/>
            <person name="Sun Z."/>
            <person name="Liu W."/>
            <person name="Zhang W."/>
            <person name="Zhang H."/>
        </authorList>
    </citation>
    <scope>NUCLEOTIDE SEQUENCE [LARGE SCALE GENOMIC DNA]</scope>
    <source>
        <strain evidence="2 3">DSM 17029</strain>
    </source>
</reference>
<comment type="caution">
    <text evidence="2">The sequence shown here is derived from an EMBL/GenBank/DDBJ whole genome shotgun (WGS) entry which is preliminary data.</text>
</comment>
<evidence type="ECO:0000313" key="2">
    <source>
        <dbReference type="EMBL" id="OJG18310.1"/>
    </source>
</evidence>